<name>A0A1U7J9C9_9CYAN</name>
<dbReference type="EMBL" id="MRCG01000002">
    <property type="protein sequence ID" value="OKH50113.1"/>
    <property type="molecule type" value="Genomic_DNA"/>
</dbReference>
<dbReference type="InterPro" id="IPR022789">
    <property type="entry name" value="ParD"/>
</dbReference>
<protein>
    <submittedName>
        <fullName evidence="1">CopG family transcriptional regulator</fullName>
    </submittedName>
</protein>
<dbReference type="RefSeq" id="WP_073607354.1">
    <property type="nucleotide sequence ID" value="NZ_MRCG01000002.1"/>
</dbReference>
<proteinExistence type="predicted"/>
<dbReference type="STRING" id="549789.NIES30_05275"/>
<dbReference type="Proteomes" id="UP000185557">
    <property type="component" value="Unassembled WGS sequence"/>
</dbReference>
<dbReference type="OrthoDB" id="517705at2"/>
<gene>
    <name evidence="1" type="ORF">NIES30_05275</name>
</gene>
<sequence>MQIVLTPELEQLIQRQIAAGKYQSALDVITAGIHLLDQQDDIYQGRLAELQQDAQIGWEAAQRGDLVEGPTAMAQIRENLRSRHASPE</sequence>
<dbReference type="Pfam" id="PF03693">
    <property type="entry name" value="ParD_antitoxin"/>
    <property type="match status" value="1"/>
</dbReference>
<evidence type="ECO:0000313" key="1">
    <source>
        <dbReference type="EMBL" id="OKH50113.1"/>
    </source>
</evidence>
<organism evidence="1 2">
    <name type="scientific">Phormidium tenue NIES-30</name>
    <dbReference type="NCBI Taxonomy" id="549789"/>
    <lineage>
        <taxon>Bacteria</taxon>
        <taxon>Bacillati</taxon>
        <taxon>Cyanobacteriota</taxon>
        <taxon>Cyanophyceae</taxon>
        <taxon>Oscillatoriophycideae</taxon>
        <taxon>Oscillatoriales</taxon>
        <taxon>Oscillatoriaceae</taxon>
        <taxon>Phormidium</taxon>
    </lineage>
</organism>
<dbReference type="Gene3D" id="6.10.10.120">
    <property type="entry name" value="Antitoxin ParD1-like"/>
    <property type="match status" value="1"/>
</dbReference>
<reference evidence="1 2" key="1">
    <citation type="submission" date="2016-11" db="EMBL/GenBank/DDBJ databases">
        <title>Draft Genome Sequences of Nine Cyanobacterial Strains from Diverse Habitats.</title>
        <authorList>
            <person name="Zhu T."/>
            <person name="Hou S."/>
            <person name="Lu X."/>
            <person name="Hess W.R."/>
        </authorList>
    </citation>
    <scope>NUCLEOTIDE SEQUENCE [LARGE SCALE GENOMIC DNA]</scope>
    <source>
        <strain evidence="1 2">NIES-30</strain>
    </source>
</reference>
<accession>A0A1U7J9C9</accession>
<dbReference type="InterPro" id="IPR038296">
    <property type="entry name" value="ParD_sf"/>
</dbReference>
<keyword evidence="2" id="KW-1185">Reference proteome</keyword>
<dbReference type="AlphaFoldDB" id="A0A1U7J9C9"/>
<evidence type="ECO:0000313" key="2">
    <source>
        <dbReference type="Proteomes" id="UP000185557"/>
    </source>
</evidence>
<comment type="caution">
    <text evidence="1">The sequence shown here is derived from an EMBL/GenBank/DDBJ whole genome shotgun (WGS) entry which is preliminary data.</text>
</comment>